<evidence type="ECO:0000256" key="1">
    <source>
        <dbReference type="ARBA" id="ARBA00004370"/>
    </source>
</evidence>
<dbReference type="Pfam" id="PF01477">
    <property type="entry name" value="PLAT"/>
    <property type="match status" value="1"/>
</dbReference>
<dbReference type="PANTHER" id="PTHR10877">
    <property type="entry name" value="POLYCYSTIN FAMILY MEMBER"/>
    <property type="match status" value="1"/>
</dbReference>
<dbReference type="InterPro" id="IPR001024">
    <property type="entry name" value="PLAT/LH2_dom"/>
</dbReference>
<evidence type="ECO:0000256" key="3">
    <source>
        <dbReference type="ARBA" id="ARBA00022989"/>
    </source>
</evidence>
<keyword evidence="9" id="KW-1185">Reference proteome</keyword>
<feature type="domain" description="PLAT" evidence="7">
    <location>
        <begin position="440"/>
        <end position="557"/>
    </location>
</feature>
<reference evidence="8" key="1">
    <citation type="journal article" date="2023" name="Mol. Biol. Evol.">
        <title>Third-Generation Sequencing Reveals the Adaptive Role of the Epigenome in Three Deep-Sea Polychaetes.</title>
        <authorList>
            <person name="Perez M."/>
            <person name="Aroh O."/>
            <person name="Sun Y."/>
            <person name="Lan Y."/>
            <person name="Juniper S.K."/>
            <person name="Young C.R."/>
            <person name="Angers B."/>
            <person name="Qian P.Y."/>
        </authorList>
    </citation>
    <scope>NUCLEOTIDE SEQUENCE</scope>
    <source>
        <strain evidence="8">R07B-5</strain>
    </source>
</reference>
<keyword evidence="3 6" id="KW-1133">Transmembrane helix</keyword>
<dbReference type="Proteomes" id="UP001209878">
    <property type="component" value="Unassembled WGS sequence"/>
</dbReference>
<accession>A0AAD9L1S5</accession>
<name>A0AAD9L1S5_RIDPI</name>
<keyword evidence="2 6" id="KW-0812">Transmembrane</keyword>
<dbReference type="EMBL" id="JAODUO010000400">
    <property type="protein sequence ID" value="KAK2181400.1"/>
    <property type="molecule type" value="Genomic_DNA"/>
</dbReference>
<evidence type="ECO:0000313" key="9">
    <source>
        <dbReference type="Proteomes" id="UP001209878"/>
    </source>
</evidence>
<dbReference type="AlphaFoldDB" id="A0AAD9L1S5"/>
<keyword evidence="4 6" id="KW-0472">Membrane</keyword>
<protein>
    <recommendedName>
        <fullName evidence="7">PLAT domain-containing protein</fullName>
    </recommendedName>
</protein>
<feature type="transmembrane region" description="Helical" evidence="6">
    <location>
        <begin position="639"/>
        <end position="662"/>
    </location>
</feature>
<comment type="caution">
    <text evidence="5">Lacks conserved residue(s) required for the propagation of feature annotation.</text>
</comment>
<dbReference type="InterPro" id="IPR036392">
    <property type="entry name" value="PLAT/LH2_dom_sf"/>
</dbReference>
<dbReference type="PANTHER" id="PTHR10877:SF183">
    <property type="entry name" value="AT14535P-RELATED"/>
    <property type="match status" value="1"/>
</dbReference>
<dbReference type="SMART" id="SM00303">
    <property type="entry name" value="GPS"/>
    <property type="match status" value="1"/>
</dbReference>
<proteinExistence type="predicted"/>
<feature type="transmembrane region" description="Helical" evidence="6">
    <location>
        <begin position="396"/>
        <end position="415"/>
    </location>
</feature>
<dbReference type="Gene3D" id="2.60.60.20">
    <property type="entry name" value="PLAT/LH2 domain"/>
    <property type="match status" value="1"/>
</dbReference>
<comment type="subcellular location">
    <subcellularLocation>
        <location evidence="1">Membrane</location>
    </subcellularLocation>
</comment>
<organism evidence="8 9">
    <name type="scientific">Ridgeia piscesae</name>
    <name type="common">Tubeworm</name>
    <dbReference type="NCBI Taxonomy" id="27915"/>
    <lineage>
        <taxon>Eukaryota</taxon>
        <taxon>Metazoa</taxon>
        <taxon>Spiralia</taxon>
        <taxon>Lophotrochozoa</taxon>
        <taxon>Annelida</taxon>
        <taxon>Polychaeta</taxon>
        <taxon>Sedentaria</taxon>
        <taxon>Canalipalpata</taxon>
        <taxon>Sabellida</taxon>
        <taxon>Siboglinidae</taxon>
        <taxon>Ridgeia</taxon>
    </lineage>
</organism>
<dbReference type="InterPro" id="IPR051223">
    <property type="entry name" value="Polycystin"/>
</dbReference>
<evidence type="ECO:0000256" key="2">
    <source>
        <dbReference type="ARBA" id="ARBA00022692"/>
    </source>
</evidence>
<dbReference type="InterPro" id="IPR046338">
    <property type="entry name" value="GAIN_dom_sf"/>
</dbReference>
<dbReference type="PROSITE" id="PS50095">
    <property type="entry name" value="PLAT"/>
    <property type="match status" value="1"/>
</dbReference>
<dbReference type="SUPFAM" id="SSF49723">
    <property type="entry name" value="Lipase/lipooxygenase domain (PLAT/LH2 domain)"/>
    <property type="match status" value="1"/>
</dbReference>
<evidence type="ECO:0000256" key="5">
    <source>
        <dbReference type="PROSITE-ProRule" id="PRU00152"/>
    </source>
</evidence>
<dbReference type="GO" id="GO:0016020">
    <property type="term" value="C:membrane"/>
    <property type="evidence" value="ECO:0007669"/>
    <property type="project" value="UniProtKB-SubCell"/>
</dbReference>
<dbReference type="Pfam" id="PF01825">
    <property type="entry name" value="GPS"/>
    <property type="match status" value="1"/>
</dbReference>
<evidence type="ECO:0000256" key="4">
    <source>
        <dbReference type="ARBA" id="ARBA00023136"/>
    </source>
</evidence>
<feature type="transmembrane region" description="Helical" evidence="6">
    <location>
        <begin position="600"/>
        <end position="619"/>
    </location>
</feature>
<comment type="caution">
    <text evidence="8">The sequence shown here is derived from an EMBL/GenBank/DDBJ whole genome shotgun (WGS) entry which is preliminary data.</text>
</comment>
<evidence type="ECO:0000313" key="8">
    <source>
        <dbReference type="EMBL" id="KAK2181400.1"/>
    </source>
</evidence>
<dbReference type="SMART" id="SM00308">
    <property type="entry name" value="LH2"/>
    <property type="match status" value="1"/>
</dbReference>
<gene>
    <name evidence="8" type="ORF">NP493_400g01029</name>
</gene>
<dbReference type="Gene3D" id="2.60.220.50">
    <property type="match status" value="1"/>
</dbReference>
<evidence type="ECO:0000259" key="7">
    <source>
        <dbReference type="PROSITE" id="PS50095"/>
    </source>
</evidence>
<dbReference type="InterPro" id="IPR000203">
    <property type="entry name" value="GPS"/>
</dbReference>
<sequence>MFQRKAVTIHSITALEYISSVLLSNLFSGQNRLDLTVASASISLKKETSFHLSDEFFSFDVQKKHKVRQMTAAVGGIKFPPLCGASLPCSPDANLGVMMFQTPINIFYWHKSARLVSTPILGIFLYDDNGNTLVVENLTDPLVLIIPRPQDAQSRTRYVSTTLNQRNGKWNPEDLARFTTDVSCGQNYQISLALPSNVTRISLLLVVKTETTVFVRDFFGDPLSKGNPAQFVIDFGKHRLITVKEPNDPGVTHIMEANGIVRIFGLISSLKSRCRVFVGLLPKYIDYVRCKAYCKEGQKHCGFCRKNITWHTANDKQKENTANIELKTFVSECLYWNDTKERWTNEGCQVSPNSTESTIVCECTHMSGFSGSFFVKPNRVEVFKLSLFLTVFRNPIVVAVVITAWIIYILFIVWARKKDTEDKLKRGVVIPIDNAPDAHYFYLVTVITGWKAGAGTSSTVAMCMSGTRGTSMRHLLEEPHKLVHEKGAESWFLIATPTSLGDMKTVRVWHSCSGLFPSWYLNQITVRDIQTNEVWHFICNDWLSPENGREGISKILYVDKTGTKSYHFNLITTQHLRDQHPWLSILSPPVHTTFTRVQRLTCLMTFAMLAMLANIMFYGKPPAVIEESVQGGIILNWDQFRIALMAFLISTPATFITVAMFYNVRPREKSEDNYRGRRFSVVNTKM</sequence>
<evidence type="ECO:0000256" key="6">
    <source>
        <dbReference type="SAM" id="Phobius"/>
    </source>
</evidence>